<evidence type="ECO:0000313" key="1">
    <source>
        <dbReference type="EMBL" id="JAD99023.1"/>
    </source>
</evidence>
<organism evidence="1">
    <name type="scientific">Arundo donax</name>
    <name type="common">Giant reed</name>
    <name type="synonym">Donax arundinaceus</name>
    <dbReference type="NCBI Taxonomy" id="35708"/>
    <lineage>
        <taxon>Eukaryota</taxon>
        <taxon>Viridiplantae</taxon>
        <taxon>Streptophyta</taxon>
        <taxon>Embryophyta</taxon>
        <taxon>Tracheophyta</taxon>
        <taxon>Spermatophyta</taxon>
        <taxon>Magnoliopsida</taxon>
        <taxon>Liliopsida</taxon>
        <taxon>Poales</taxon>
        <taxon>Poaceae</taxon>
        <taxon>PACMAD clade</taxon>
        <taxon>Arundinoideae</taxon>
        <taxon>Arundineae</taxon>
        <taxon>Arundo</taxon>
    </lineage>
</organism>
<reference evidence="1" key="1">
    <citation type="submission" date="2014-09" db="EMBL/GenBank/DDBJ databases">
        <authorList>
            <person name="Magalhaes I.L.F."/>
            <person name="Oliveira U."/>
            <person name="Santos F.R."/>
            <person name="Vidigal T.H.D.A."/>
            <person name="Brescovit A.D."/>
            <person name="Santos A.J."/>
        </authorList>
    </citation>
    <scope>NUCLEOTIDE SEQUENCE</scope>
    <source>
        <tissue evidence="1">Shoot tissue taken approximately 20 cm above the soil surface</tissue>
    </source>
</reference>
<proteinExistence type="predicted"/>
<name>A0A0A9EJ38_ARUDO</name>
<accession>A0A0A9EJ38</accession>
<reference evidence="1" key="2">
    <citation type="journal article" date="2015" name="Data Brief">
        <title>Shoot transcriptome of the giant reed, Arundo donax.</title>
        <authorList>
            <person name="Barrero R.A."/>
            <person name="Guerrero F.D."/>
            <person name="Moolhuijzen P."/>
            <person name="Goolsby J.A."/>
            <person name="Tidwell J."/>
            <person name="Bellgard S.E."/>
            <person name="Bellgard M.I."/>
        </authorList>
    </citation>
    <scope>NUCLEOTIDE SEQUENCE</scope>
    <source>
        <tissue evidence="1">Shoot tissue taken approximately 20 cm above the soil surface</tissue>
    </source>
</reference>
<dbReference type="AlphaFoldDB" id="A0A0A9EJ38"/>
<sequence>MLPTNILKSNHMRMRLAWPGYK</sequence>
<dbReference type="EMBL" id="GBRH01198872">
    <property type="protein sequence ID" value="JAD99023.1"/>
    <property type="molecule type" value="Transcribed_RNA"/>
</dbReference>
<protein>
    <submittedName>
        <fullName evidence="1">Uncharacterized protein</fullName>
    </submittedName>
</protein>